<dbReference type="AlphaFoldDB" id="I6TCH9"/>
<dbReference type="EMBL" id="JQ911638">
    <property type="protein sequence ID" value="AFM94328.1"/>
    <property type="molecule type" value="Genomic_DNA"/>
</dbReference>
<accession>I6TCH9</accession>
<proteinExistence type="predicted"/>
<protein>
    <submittedName>
        <fullName evidence="1">NodK</fullName>
    </submittedName>
</protein>
<gene>
    <name evidence="1" type="primary">nodK</name>
</gene>
<sequence length="133" mass="14201">MARLSIAIQGGSKMHRTEVDLVLAACALDELSCIDGQPSETVMPIVTLGAAELPQDADRVWTTQSPHWDVRAYVDHGIAGTTRASCAIVSPPTMTPFRVGLLSRGLASKVERGCRMPTHSRLINGSANSECLT</sequence>
<organism evidence="1">
    <name type="scientific">Bradyrhizobium elkanii</name>
    <dbReference type="NCBI Taxonomy" id="29448"/>
    <lineage>
        <taxon>Bacteria</taxon>
        <taxon>Pseudomonadati</taxon>
        <taxon>Pseudomonadota</taxon>
        <taxon>Alphaproteobacteria</taxon>
        <taxon>Hyphomicrobiales</taxon>
        <taxon>Nitrobacteraceae</taxon>
        <taxon>Bradyrhizobium</taxon>
    </lineage>
</organism>
<name>I6TCH9_BRAEL</name>
<evidence type="ECO:0000313" key="1">
    <source>
        <dbReference type="EMBL" id="AFM94328.1"/>
    </source>
</evidence>
<reference evidence="1" key="1">
    <citation type="submission" date="2012-04" db="EMBL/GenBank/DDBJ databases">
        <title>The lanscaping tree Maackia amurensis is effectively nodulated by Bradyrhizobium elkanii.</title>
        <authorList>
            <person name="van Berkum P."/>
            <person name="Elia P."/>
            <person name="Valezquez E."/>
            <person name="Ramirez-Bahena M.-H."/>
            <person name="Eardly B."/>
        </authorList>
    </citation>
    <scope>NUCLEOTIDE SEQUENCE</scope>
    <source>
        <strain evidence="1">USDA 4348</strain>
    </source>
</reference>